<protein>
    <submittedName>
        <fullName evidence="1">Uncharacterized protein</fullName>
    </submittedName>
</protein>
<keyword evidence="2" id="KW-1185">Reference proteome</keyword>
<name>A0A3N0YQI4_ANAGA</name>
<dbReference type="Proteomes" id="UP000281406">
    <property type="component" value="Unassembled WGS sequence"/>
</dbReference>
<sequence length="63" mass="7183">GDCATQDEEEEEHKNLRKTVFLFSHSSPSSTSATLLEKVFYTAEDTVMRDLKFFLRKSTCSCS</sequence>
<comment type="caution">
    <text evidence="1">The sequence shown here is derived from an EMBL/GenBank/DDBJ whole genome shotgun (WGS) entry which is preliminary data.</text>
</comment>
<organism evidence="1 2">
    <name type="scientific">Anabarilius grahami</name>
    <name type="common">Kanglang fish</name>
    <name type="synonym">Barilius grahami</name>
    <dbReference type="NCBI Taxonomy" id="495550"/>
    <lineage>
        <taxon>Eukaryota</taxon>
        <taxon>Metazoa</taxon>
        <taxon>Chordata</taxon>
        <taxon>Craniata</taxon>
        <taxon>Vertebrata</taxon>
        <taxon>Euteleostomi</taxon>
        <taxon>Actinopterygii</taxon>
        <taxon>Neopterygii</taxon>
        <taxon>Teleostei</taxon>
        <taxon>Ostariophysi</taxon>
        <taxon>Cypriniformes</taxon>
        <taxon>Xenocyprididae</taxon>
        <taxon>Xenocypridinae</taxon>
        <taxon>Xenocypridinae incertae sedis</taxon>
        <taxon>Anabarilius</taxon>
    </lineage>
</organism>
<feature type="non-terminal residue" evidence="1">
    <location>
        <position position="1"/>
    </location>
</feature>
<reference evidence="1 2" key="1">
    <citation type="submission" date="2018-10" db="EMBL/GenBank/DDBJ databases">
        <title>Genome assembly for a Yunnan-Guizhou Plateau 3E fish, Anabarilius grahami (Regan), and its evolutionary and genetic applications.</title>
        <authorList>
            <person name="Jiang W."/>
        </authorList>
    </citation>
    <scope>NUCLEOTIDE SEQUENCE [LARGE SCALE GENOMIC DNA]</scope>
    <source>
        <strain evidence="1">AG-KIZ</strain>
        <tissue evidence="1">Muscle</tissue>
    </source>
</reference>
<evidence type="ECO:0000313" key="1">
    <source>
        <dbReference type="EMBL" id="ROL48131.1"/>
    </source>
</evidence>
<dbReference type="AlphaFoldDB" id="A0A3N0YQI4"/>
<proteinExistence type="predicted"/>
<accession>A0A3N0YQI4</accession>
<gene>
    <name evidence="1" type="ORF">DPX16_14856</name>
</gene>
<dbReference type="EMBL" id="RJVU01032993">
    <property type="protein sequence ID" value="ROL48131.1"/>
    <property type="molecule type" value="Genomic_DNA"/>
</dbReference>
<evidence type="ECO:0000313" key="2">
    <source>
        <dbReference type="Proteomes" id="UP000281406"/>
    </source>
</evidence>